<organism evidence="1 2">
    <name type="scientific">Hericium alpestre</name>
    <dbReference type="NCBI Taxonomy" id="135208"/>
    <lineage>
        <taxon>Eukaryota</taxon>
        <taxon>Fungi</taxon>
        <taxon>Dikarya</taxon>
        <taxon>Basidiomycota</taxon>
        <taxon>Agaricomycotina</taxon>
        <taxon>Agaricomycetes</taxon>
        <taxon>Russulales</taxon>
        <taxon>Hericiaceae</taxon>
        <taxon>Hericium</taxon>
    </lineage>
</organism>
<dbReference type="OrthoDB" id="9978204at2759"/>
<gene>
    <name evidence="1" type="ORF">EWM64_g2333</name>
</gene>
<keyword evidence="2" id="KW-1185">Reference proteome</keyword>
<dbReference type="Proteomes" id="UP000298061">
    <property type="component" value="Unassembled WGS sequence"/>
</dbReference>
<dbReference type="STRING" id="135208.A0A4Z0A5E9"/>
<dbReference type="EMBL" id="SFCI01000184">
    <property type="protein sequence ID" value="TFY81680.1"/>
    <property type="molecule type" value="Genomic_DNA"/>
</dbReference>
<evidence type="ECO:0000313" key="1">
    <source>
        <dbReference type="EMBL" id="TFY81680.1"/>
    </source>
</evidence>
<sequence length="251" mass="27575">MTTSSNTASQMWAPLCIPAIRIGLHNCSVISWIGRSGLGDDWLYAYSAGTGWELIGKYLEGVNNNAYINGLDFNSQGDLITTWTYRDYVNDTGQNVAVQAGPNGPENNHDMDFAYSSDLGRTWRNNWGQKVADLSEQSPIIPVSAGITMFSISKYGGILNQEAQAVDHEGRVHVLNRENTTGVEQWYHYWRSTTSDWTRIPLPLDLPSINNITRTPTPTGKRGKLAVARSTLLVLLPSNAPNSSALSILAS</sequence>
<feature type="non-terminal residue" evidence="1">
    <location>
        <position position="251"/>
    </location>
</feature>
<protein>
    <submittedName>
        <fullName evidence="1">Uncharacterized protein</fullName>
    </submittedName>
</protein>
<proteinExistence type="predicted"/>
<comment type="caution">
    <text evidence="1">The sequence shown here is derived from an EMBL/GenBank/DDBJ whole genome shotgun (WGS) entry which is preliminary data.</text>
</comment>
<name>A0A4Z0A5E9_9AGAM</name>
<dbReference type="AlphaFoldDB" id="A0A4Z0A5E9"/>
<reference evidence="1 2" key="1">
    <citation type="submission" date="2019-02" db="EMBL/GenBank/DDBJ databases">
        <title>Genome sequencing of the rare red list fungi Hericium alpestre (H. flagellum).</title>
        <authorList>
            <person name="Buettner E."/>
            <person name="Kellner H."/>
        </authorList>
    </citation>
    <scope>NUCLEOTIDE SEQUENCE [LARGE SCALE GENOMIC DNA]</scope>
    <source>
        <strain evidence="1 2">DSM 108284</strain>
    </source>
</reference>
<dbReference type="Pfam" id="PF15892">
    <property type="entry name" value="BNR_4"/>
    <property type="match status" value="1"/>
</dbReference>
<evidence type="ECO:0000313" key="2">
    <source>
        <dbReference type="Proteomes" id="UP000298061"/>
    </source>
</evidence>
<accession>A0A4Z0A5E9</accession>